<keyword evidence="1" id="KW-0378">Hydrolase</keyword>
<sequence>MLAGTHVLGVPADSDQNAINRAYSLKKYAARGNDAETARLEAAHSKLMMGALSARIKGVSVNKDILYADQEPLFPWKPK</sequence>
<organism evidence="1 2">
    <name type="scientific">Monoraphidium neglectum</name>
    <dbReference type="NCBI Taxonomy" id="145388"/>
    <lineage>
        <taxon>Eukaryota</taxon>
        <taxon>Viridiplantae</taxon>
        <taxon>Chlorophyta</taxon>
        <taxon>core chlorophytes</taxon>
        <taxon>Chlorophyceae</taxon>
        <taxon>CS clade</taxon>
        <taxon>Sphaeropleales</taxon>
        <taxon>Selenastraceae</taxon>
        <taxon>Monoraphidium</taxon>
    </lineage>
</organism>
<proteinExistence type="predicted"/>
<evidence type="ECO:0000313" key="1">
    <source>
        <dbReference type="EMBL" id="KIY94548.1"/>
    </source>
</evidence>
<dbReference type="KEGG" id="mng:MNEG_13416"/>
<evidence type="ECO:0000313" key="2">
    <source>
        <dbReference type="Proteomes" id="UP000054498"/>
    </source>
</evidence>
<dbReference type="GeneID" id="25730876"/>
<dbReference type="Proteomes" id="UP000054498">
    <property type="component" value="Unassembled WGS sequence"/>
</dbReference>
<dbReference type="RefSeq" id="XP_013893568.1">
    <property type="nucleotide sequence ID" value="XM_014038114.1"/>
</dbReference>
<dbReference type="AlphaFoldDB" id="A0A0D2KF87"/>
<accession>A0A0D2KF87</accession>
<dbReference type="STRING" id="145388.A0A0D2KF87"/>
<keyword evidence="2" id="KW-1185">Reference proteome</keyword>
<reference evidence="1 2" key="1">
    <citation type="journal article" date="2013" name="BMC Genomics">
        <title>Reconstruction of the lipid metabolism for the microalga Monoraphidium neglectum from its genome sequence reveals characteristics suitable for biofuel production.</title>
        <authorList>
            <person name="Bogen C."/>
            <person name="Al-Dilaimi A."/>
            <person name="Albersmeier A."/>
            <person name="Wichmann J."/>
            <person name="Grundmann M."/>
            <person name="Rupp O."/>
            <person name="Lauersen K.J."/>
            <person name="Blifernez-Klassen O."/>
            <person name="Kalinowski J."/>
            <person name="Goesmann A."/>
            <person name="Mussgnug J.H."/>
            <person name="Kruse O."/>
        </authorList>
    </citation>
    <scope>NUCLEOTIDE SEQUENCE [LARGE SCALE GENOMIC DNA]</scope>
    <source>
        <strain evidence="1 2">SAG 48.87</strain>
    </source>
</reference>
<protein>
    <submittedName>
        <fullName evidence="1">Glycosyl hydrolase</fullName>
    </submittedName>
</protein>
<dbReference type="OrthoDB" id="525159at2759"/>
<name>A0A0D2KF87_9CHLO</name>
<gene>
    <name evidence="1" type="ORF">MNEG_13416</name>
</gene>
<dbReference type="GO" id="GO:0016787">
    <property type="term" value="F:hydrolase activity"/>
    <property type="evidence" value="ECO:0007669"/>
    <property type="project" value="UniProtKB-KW"/>
</dbReference>
<dbReference type="EMBL" id="KK104028">
    <property type="protein sequence ID" value="KIY94548.1"/>
    <property type="molecule type" value="Genomic_DNA"/>
</dbReference>